<dbReference type="InterPro" id="IPR013762">
    <property type="entry name" value="Integrase-like_cat_sf"/>
</dbReference>
<accession>A0A0C9VW97</accession>
<organism evidence="3 4">
    <name type="scientific">Sphaerobolus stellatus (strain SS14)</name>
    <dbReference type="NCBI Taxonomy" id="990650"/>
    <lineage>
        <taxon>Eukaryota</taxon>
        <taxon>Fungi</taxon>
        <taxon>Dikarya</taxon>
        <taxon>Basidiomycota</taxon>
        <taxon>Agaricomycotina</taxon>
        <taxon>Agaricomycetes</taxon>
        <taxon>Phallomycetidae</taxon>
        <taxon>Geastrales</taxon>
        <taxon>Sphaerobolaceae</taxon>
        <taxon>Sphaerobolus</taxon>
    </lineage>
</organism>
<feature type="region of interest" description="Disordered" evidence="2">
    <location>
        <begin position="583"/>
        <end position="604"/>
    </location>
</feature>
<dbReference type="SUPFAM" id="SSF56349">
    <property type="entry name" value="DNA breaking-rejoining enzymes"/>
    <property type="match status" value="1"/>
</dbReference>
<protein>
    <submittedName>
        <fullName evidence="3">Uncharacterized protein</fullName>
    </submittedName>
</protein>
<sequence length="604" mass="69569">MGRTKPPNKKSPAKKKATIASDLRTLIDAKEESSTKHGTSSNTKQAYDVKIRQGKEWLKEQCAAESRLELPAGCPDSIVLSEQWTLEELRHAFDTKPNRASAEALALFIAFRCFVNGQKKGTAEQAHAAFKRYWDDAWGSWVWDVQQKTGSGNPANAREVREMVNAVKARDAAQGDRKHSAAMKKEYMDLIMVWSARECPDSFVQAVHDVWRLYLMDTVNFELAKLQRKHYKVGLETNDPYKLQYDECMLEHRKGWQHQLRHEGNLESHRYQIYPQPNIPSIDMYTHMHNWLSYLDRHVYTNVQNPTDYIFPVINANGFLQPGEPVSAETIQNLLDEAVEASSIKIGNARLTTHCLRRGGAQYRFMFVPIGKHWNELSNYEEGYGDALRPLDPERKVSLFAEHTIKQPVTAEQCSLIIQAELREFGAKFVDTLSKINMVHAGMNPPARLGDHNPPPHQGQTSVTLLDNTRSISSADEECPKNLRIPRLPKKSKNGRAVWKYTIDDWYKIDGARNPIALKDWKPAWRQGEYKGLFAMQYHYRQLVAEEYQRCEKNEDAFEARWPQAKEGFTKLYKAIQAEHIKNKASRPRQHKKRVKYIESTDSE</sequence>
<dbReference type="GO" id="GO:0006310">
    <property type="term" value="P:DNA recombination"/>
    <property type="evidence" value="ECO:0007669"/>
    <property type="project" value="UniProtKB-KW"/>
</dbReference>
<keyword evidence="1" id="KW-0233">DNA recombination</keyword>
<evidence type="ECO:0000313" key="3">
    <source>
        <dbReference type="EMBL" id="KIJ48032.1"/>
    </source>
</evidence>
<dbReference type="InterPro" id="IPR011010">
    <property type="entry name" value="DNA_brk_join_enz"/>
</dbReference>
<reference evidence="3 4" key="1">
    <citation type="submission" date="2014-06" db="EMBL/GenBank/DDBJ databases">
        <title>Evolutionary Origins and Diversification of the Mycorrhizal Mutualists.</title>
        <authorList>
            <consortium name="DOE Joint Genome Institute"/>
            <consortium name="Mycorrhizal Genomics Consortium"/>
            <person name="Kohler A."/>
            <person name="Kuo A."/>
            <person name="Nagy L.G."/>
            <person name="Floudas D."/>
            <person name="Copeland A."/>
            <person name="Barry K.W."/>
            <person name="Cichocki N."/>
            <person name="Veneault-Fourrey C."/>
            <person name="LaButti K."/>
            <person name="Lindquist E.A."/>
            <person name="Lipzen A."/>
            <person name="Lundell T."/>
            <person name="Morin E."/>
            <person name="Murat C."/>
            <person name="Riley R."/>
            <person name="Ohm R."/>
            <person name="Sun H."/>
            <person name="Tunlid A."/>
            <person name="Henrissat B."/>
            <person name="Grigoriev I.V."/>
            <person name="Hibbett D.S."/>
            <person name="Martin F."/>
        </authorList>
    </citation>
    <scope>NUCLEOTIDE SEQUENCE [LARGE SCALE GENOMIC DNA]</scope>
    <source>
        <strain evidence="3 4">SS14</strain>
    </source>
</reference>
<dbReference type="GO" id="GO:0015074">
    <property type="term" value="P:DNA integration"/>
    <property type="evidence" value="ECO:0007669"/>
    <property type="project" value="InterPro"/>
</dbReference>
<evidence type="ECO:0000313" key="4">
    <source>
        <dbReference type="Proteomes" id="UP000054279"/>
    </source>
</evidence>
<gene>
    <name evidence="3" type="ORF">M422DRAFT_248190</name>
</gene>
<evidence type="ECO:0000256" key="2">
    <source>
        <dbReference type="SAM" id="MobiDB-lite"/>
    </source>
</evidence>
<feature type="compositionally biased region" description="Basic residues" evidence="2">
    <location>
        <begin position="583"/>
        <end position="595"/>
    </location>
</feature>
<dbReference type="Proteomes" id="UP000054279">
    <property type="component" value="Unassembled WGS sequence"/>
</dbReference>
<dbReference type="GO" id="GO:0003677">
    <property type="term" value="F:DNA binding"/>
    <property type="evidence" value="ECO:0007669"/>
    <property type="project" value="InterPro"/>
</dbReference>
<proteinExistence type="predicted"/>
<dbReference type="Gene3D" id="1.10.443.10">
    <property type="entry name" value="Intergrase catalytic core"/>
    <property type="match status" value="1"/>
</dbReference>
<dbReference type="HOGENOM" id="CLU_013901_2_0_1"/>
<keyword evidence="4" id="KW-1185">Reference proteome</keyword>
<dbReference type="EMBL" id="KN837099">
    <property type="protein sequence ID" value="KIJ48032.1"/>
    <property type="molecule type" value="Genomic_DNA"/>
</dbReference>
<name>A0A0C9VW97_SPHS4</name>
<dbReference type="AlphaFoldDB" id="A0A0C9VW97"/>
<evidence type="ECO:0000256" key="1">
    <source>
        <dbReference type="ARBA" id="ARBA00023172"/>
    </source>
</evidence>
<dbReference type="OrthoDB" id="164951at2759"/>